<dbReference type="Gene3D" id="3.40.50.300">
    <property type="entry name" value="P-loop containing nucleotide triphosphate hydrolases"/>
    <property type="match status" value="1"/>
</dbReference>
<evidence type="ECO:0000256" key="3">
    <source>
        <dbReference type="ARBA" id="ARBA00023186"/>
    </source>
</evidence>
<name>A0AAC8ZUZ8_9PROT</name>
<dbReference type="InterPro" id="IPR003495">
    <property type="entry name" value="CobW/HypB/UreG_nucleotide-bd"/>
</dbReference>
<dbReference type="InterPro" id="IPR036627">
    <property type="entry name" value="CobW-likC_sf"/>
</dbReference>
<dbReference type="GO" id="GO:0000166">
    <property type="term" value="F:nucleotide binding"/>
    <property type="evidence" value="ECO:0007669"/>
    <property type="project" value="UniProtKB-KW"/>
</dbReference>
<dbReference type="GO" id="GO:0016787">
    <property type="term" value="F:hydrolase activity"/>
    <property type="evidence" value="ECO:0007669"/>
    <property type="project" value="UniProtKB-KW"/>
</dbReference>
<dbReference type="AlphaFoldDB" id="A0AAC8ZUZ8"/>
<dbReference type="Gene3D" id="3.30.1220.10">
    <property type="entry name" value="CobW-like, C-terminal domain"/>
    <property type="match status" value="1"/>
</dbReference>
<evidence type="ECO:0000256" key="2">
    <source>
        <dbReference type="ARBA" id="ARBA00022801"/>
    </source>
</evidence>
<dbReference type="SMART" id="SM00833">
    <property type="entry name" value="CobW_C"/>
    <property type="match status" value="1"/>
</dbReference>
<evidence type="ECO:0000256" key="1">
    <source>
        <dbReference type="ARBA" id="ARBA00022741"/>
    </source>
</evidence>
<organism evidence="8 9">
    <name type="scientific">Azospirillum thiophilum</name>
    <dbReference type="NCBI Taxonomy" id="528244"/>
    <lineage>
        <taxon>Bacteria</taxon>
        <taxon>Pseudomonadati</taxon>
        <taxon>Pseudomonadota</taxon>
        <taxon>Alphaproteobacteria</taxon>
        <taxon>Rhodospirillales</taxon>
        <taxon>Azospirillaceae</taxon>
        <taxon>Azospirillum</taxon>
    </lineage>
</organism>
<dbReference type="RefSeq" id="WP_045582796.1">
    <property type="nucleotide sequence ID" value="NZ_CP012402.1"/>
</dbReference>
<keyword evidence="2" id="KW-0378">Hydrolase</keyword>
<dbReference type="PANTHER" id="PTHR13748">
    <property type="entry name" value="COBW-RELATED"/>
    <property type="match status" value="1"/>
</dbReference>
<dbReference type="Pfam" id="PF07683">
    <property type="entry name" value="CobW_C"/>
    <property type="match status" value="1"/>
</dbReference>
<feature type="domain" description="CobW C-terminal" evidence="7">
    <location>
        <begin position="219"/>
        <end position="314"/>
    </location>
</feature>
<dbReference type="Pfam" id="PF02492">
    <property type="entry name" value="cobW"/>
    <property type="match status" value="1"/>
</dbReference>
<dbReference type="CDD" id="cd03112">
    <property type="entry name" value="CobW-like"/>
    <property type="match status" value="1"/>
</dbReference>
<evidence type="ECO:0000256" key="5">
    <source>
        <dbReference type="ARBA" id="ARBA00045658"/>
    </source>
</evidence>
<dbReference type="KEGG" id="ati:AL072_18785"/>
<dbReference type="InterPro" id="IPR011629">
    <property type="entry name" value="CobW-like_C"/>
</dbReference>
<protein>
    <recommendedName>
        <fullName evidence="7">CobW C-terminal domain-containing protein</fullName>
    </recommendedName>
</protein>
<dbReference type="Proteomes" id="UP000069935">
    <property type="component" value="Chromosome 2"/>
</dbReference>
<comment type="similarity">
    <text evidence="4">Belongs to the SIMIBI class G3E GTPase family. ZNG1 subfamily.</text>
</comment>
<comment type="function">
    <text evidence="5">Zinc chaperone that directly transfers zinc cofactor to target proteins, thereby activating them. Zinc is transferred from the CXCC motif in the GTPase domain to the zinc binding site in target proteins in a process requiring GTP hydrolysis.</text>
</comment>
<evidence type="ECO:0000313" key="9">
    <source>
        <dbReference type="Proteomes" id="UP000069935"/>
    </source>
</evidence>
<dbReference type="InterPro" id="IPR027417">
    <property type="entry name" value="P-loop_NTPase"/>
</dbReference>
<sequence>MNPDLPADPVPVMLVTGVLGSGKTTLINHILQGSAGRSFAAIVNDFGAINIDETILSASGRSVIGLKNGCICCSLQGDLLRTLRTILSHRPRIGGIVIEASGVADPRGIVAALFDPVLKGAVRLDSVVAVVDAQEHDISDPLWRTQLDAADFVVLSKADCVSDKDLLGVRTLLHAMRKTMVFVIRKADDIPFDVFFGNPPDRQDVTGAFPPPLLTDDRFVHLEWSSEAPVSLPAFQNAVQSFAAQLARGKGFLSIRERPGERFLFQLVGKRASLSPGPSPSTRDGPGPGVKLVFIGREGQFDTEQARSALESIRFA</sequence>
<comment type="catalytic activity">
    <reaction evidence="6">
        <text>GTP + H2O = GDP + phosphate + H(+)</text>
        <dbReference type="Rhea" id="RHEA:19669"/>
        <dbReference type="ChEBI" id="CHEBI:15377"/>
        <dbReference type="ChEBI" id="CHEBI:15378"/>
        <dbReference type="ChEBI" id="CHEBI:37565"/>
        <dbReference type="ChEBI" id="CHEBI:43474"/>
        <dbReference type="ChEBI" id="CHEBI:58189"/>
    </reaction>
    <physiologicalReaction direction="left-to-right" evidence="6">
        <dbReference type="Rhea" id="RHEA:19670"/>
    </physiologicalReaction>
</comment>
<evidence type="ECO:0000256" key="4">
    <source>
        <dbReference type="ARBA" id="ARBA00034320"/>
    </source>
</evidence>
<proteinExistence type="inferred from homology"/>
<dbReference type="SUPFAM" id="SSF52540">
    <property type="entry name" value="P-loop containing nucleoside triphosphate hydrolases"/>
    <property type="match status" value="1"/>
</dbReference>
<evidence type="ECO:0000313" key="8">
    <source>
        <dbReference type="EMBL" id="ALG72983.1"/>
    </source>
</evidence>
<gene>
    <name evidence="8" type="ORF">AL072_18785</name>
</gene>
<keyword evidence="9" id="KW-1185">Reference proteome</keyword>
<dbReference type="InterPro" id="IPR051316">
    <property type="entry name" value="Zinc-reg_GTPase_activator"/>
</dbReference>
<dbReference type="EMBL" id="CP012402">
    <property type="protein sequence ID" value="ALG72983.1"/>
    <property type="molecule type" value="Genomic_DNA"/>
</dbReference>
<reference evidence="8 9" key="2">
    <citation type="journal article" date="2016" name="Genome Announc.">
        <title>Complete Genome Sequence of a Strain of Azospirillum thiophilum Isolated from a Sulfide Spring.</title>
        <authorList>
            <person name="Fomenkov A."/>
            <person name="Vincze T."/>
            <person name="Grabovich M."/>
            <person name="Anton B.P."/>
            <person name="Dubinina G."/>
            <person name="Orlova M."/>
            <person name="Belousova E."/>
            <person name="Roberts R.J."/>
        </authorList>
    </citation>
    <scope>NUCLEOTIDE SEQUENCE [LARGE SCALE GENOMIC DNA]</scope>
    <source>
        <strain evidence="8 9">BV-S</strain>
    </source>
</reference>
<keyword evidence="3" id="KW-0143">Chaperone</keyword>
<reference evidence="9" key="1">
    <citation type="submission" date="2015-08" db="EMBL/GenBank/DDBJ databases">
        <title>Complete Genome Sequence of Azospirillum thiophilum BV-S.</title>
        <authorList>
            <person name="Fomenkov A."/>
            <person name="Vincze T."/>
            <person name="Grabovich M."/>
            <person name="Dubinina G."/>
            <person name="Orlova M."/>
            <person name="Belousova E."/>
            <person name="Roberts R.J."/>
        </authorList>
    </citation>
    <scope>NUCLEOTIDE SEQUENCE [LARGE SCALE GENOMIC DNA]</scope>
    <source>
        <strain evidence="9">BV-S</strain>
    </source>
</reference>
<dbReference type="SUPFAM" id="SSF90002">
    <property type="entry name" value="Hypothetical protein YjiA, C-terminal domain"/>
    <property type="match status" value="1"/>
</dbReference>
<dbReference type="PANTHER" id="PTHR13748:SF62">
    <property type="entry name" value="COBW DOMAIN-CONTAINING PROTEIN"/>
    <property type="match status" value="1"/>
</dbReference>
<accession>A0AAC8ZUZ8</accession>
<dbReference type="GO" id="GO:0005737">
    <property type="term" value="C:cytoplasm"/>
    <property type="evidence" value="ECO:0007669"/>
    <property type="project" value="TreeGrafter"/>
</dbReference>
<evidence type="ECO:0000256" key="6">
    <source>
        <dbReference type="ARBA" id="ARBA00049117"/>
    </source>
</evidence>
<evidence type="ECO:0000259" key="7">
    <source>
        <dbReference type="SMART" id="SM00833"/>
    </source>
</evidence>
<keyword evidence="1" id="KW-0547">Nucleotide-binding</keyword>